<evidence type="ECO:0000313" key="3">
    <source>
        <dbReference type="EMBL" id="KAH7159416.1"/>
    </source>
</evidence>
<dbReference type="Proteomes" id="UP000717696">
    <property type="component" value="Unassembled WGS sequence"/>
</dbReference>
<accession>A0A9P9JFG5</accession>
<dbReference type="GO" id="GO:0050660">
    <property type="term" value="F:flavin adenine dinucleotide binding"/>
    <property type="evidence" value="ECO:0007669"/>
    <property type="project" value="TreeGrafter"/>
</dbReference>
<dbReference type="OrthoDB" id="16262at2759"/>
<gene>
    <name evidence="3" type="ORF">B0J13DRAFT_518882</name>
</gene>
<proteinExistence type="inferred from homology"/>
<dbReference type="GO" id="GO:0005739">
    <property type="term" value="C:mitochondrion"/>
    <property type="evidence" value="ECO:0007669"/>
    <property type="project" value="TreeGrafter"/>
</dbReference>
<comment type="similarity">
    <text evidence="1">Belongs to the TPP enzyme family.</text>
</comment>
<dbReference type="InterPro" id="IPR045229">
    <property type="entry name" value="TPP_enz"/>
</dbReference>
<feature type="domain" description="Thiamine pyrophosphate enzyme TPP-binding" evidence="2">
    <location>
        <begin position="1"/>
        <end position="119"/>
    </location>
</feature>
<dbReference type="EMBL" id="JAGMUU010000002">
    <property type="protein sequence ID" value="KAH7159416.1"/>
    <property type="molecule type" value="Genomic_DNA"/>
</dbReference>
<dbReference type="PANTHER" id="PTHR18968">
    <property type="entry name" value="THIAMINE PYROPHOSPHATE ENZYMES"/>
    <property type="match status" value="1"/>
</dbReference>
<dbReference type="AlphaFoldDB" id="A0A9P9JFG5"/>
<evidence type="ECO:0000259" key="2">
    <source>
        <dbReference type="Pfam" id="PF02775"/>
    </source>
</evidence>
<dbReference type="GO" id="GO:0030976">
    <property type="term" value="F:thiamine pyrophosphate binding"/>
    <property type="evidence" value="ECO:0007669"/>
    <property type="project" value="InterPro"/>
</dbReference>
<keyword evidence="4" id="KW-1185">Reference proteome</keyword>
<sequence>MSCGLPAGIGAKIARPDCLVVDIDGDTSFSMTLAKYATMAEHKIAVEELLFNNDELGMVSDLHSLYYAGGFSHNCVVNLDFIRFSEAFGVAAARLVVLKKIEKRLNWLSYHDGPALLEVVSVKDVPMWPVVPAGSRSPESNQNV</sequence>
<reference evidence="3" key="1">
    <citation type="journal article" date="2021" name="Nat. Commun.">
        <title>Genetic determinants of endophytism in the Arabidopsis root mycobiome.</title>
        <authorList>
            <person name="Mesny F."/>
            <person name="Miyauchi S."/>
            <person name="Thiergart T."/>
            <person name="Pickel B."/>
            <person name="Atanasova L."/>
            <person name="Karlsson M."/>
            <person name="Huettel B."/>
            <person name="Barry K.W."/>
            <person name="Haridas S."/>
            <person name="Chen C."/>
            <person name="Bauer D."/>
            <person name="Andreopoulos W."/>
            <person name="Pangilinan J."/>
            <person name="LaButti K."/>
            <person name="Riley R."/>
            <person name="Lipzen A."/>
            <person name="Clum A."/>
            <person name="Drula E."/>
            <person name="Henrissat B."/>
            <person name="Kohler A."/>
            <person name="Grigoriev I.V."/>
            <person name="Martin F.M."/>
            <person name="Hacquard S."/>
        </authorList>
    </citation>
    <scope>NUCLEOTIDE SEQUENCE</scope>
    <source>
        <strain evidence="3">MPI-CAGE-AT-0021</strain>
    </source>
</reference>
<evidence type="ECO:0000256" key="1">
    <source>
        <dbReference type="ARBA" id="ARBA00007812"/>
    </source>
</evidence>
<dbReference type="InterPro" id="IPR011766">
    <property type="entry name" value="TPP_enzyme_TPP-bd"/>
</dbReference>
<dbReference type="GO" id="GO:0003984">
    <property type="term" value="F:acetolactate synthase activity"/>
    <property type="evidence" value="ECO:0007669"/>
    <property type="project" value="TreeGrafter"/>
</dbReference>
<evidence type="ECO:0000313" key="4">
    <source>
        <dbReference type="Proteomes" id="UP000717696"/>
    </source>
</evidence>
<dbReference type="GO" id="GO:0009099">
    <property type="term" value="P:L-valine biosynthetic process"/>
    <property type="evidence" value="ECO:0007669"/>
    <property type="project" value="TreeGrafter"/>
</dbReference>
<dbReference type="GO" id="GO:0009097">
    <property type="term" value="P:isoleucine biosynthetic process"/>
    <property type="evidence" value="ECO:0007669"/>
    <property type="project" value="TreeGrafter"/>
</dbReference>
<protein>
    <submittedName>
        <fullName evidence="3">Thiamine diphosphate-binding protein</fullName>
    </submittedName>
</protein>
<comment type="caution">
    <text evidence="3">The sequence shown here is derived from an EMBL/GenBank/DDBJ whole genome shotgun (WGS) entry which is preliminary data.</text>
</comment>
<dbReference type="SUPFAM" id="SSF52518">
    <property type="entry name" value="Thiamin diphosphate-binding fold (THDP-binding)"/>
    <property type="match status" value="1"/>
</dbReference>
<dbReference type="InterPro" id="IPR029061">
    <property type="entry name" value="THDP-binding"/>
</dbReference>
<name>A0A9P9JFG5_9HYPO</name>
<dbReference type="GO" id="GO:0005948">
    <property type="term" value="C:acetolactate synthase complex"/>
    <property type="evidence" value="ECO:0007669"/>
    <property type="project" value="TreeGrafter"/>
</dbReference>
<dbReference type="Pfam" id="PF02775">
    <property type="entry name" value="TPP_enzyme_C"/>
    <property type="match status" value="1"/>
</dbReference>
<dbReference type="PANTHER" id="PTHR18968:SF13">
    <property type="entry name" value="ACETOLACTATE SYNTHASE CATALYTIC SUBUNIT, MITOCHONDRIAL"/>
    <property type="match status" value="1"/>
</dbReference>
<dbReference type="Gene3D" id="3.40.50.970">
    <property type="match status" value="1"/>
</dbReference>
<organism evidence="3 4">
    <name type="scientific">Dactylonectria estremocensis</name>
    <dbReference type="NCBI Taxonomy" id="1079267"/>
    <lineage>
        <taxon>Eukaryota</taxon>
        <taxon>Fungi</taxon>
        <taxon>Dikarya</taxon>
        <taxon>Ascomycota</taxon>
        <taxon>Pezizomycotina</taxon>
        <taxon>Sordariomycetes</taxon>
        <taxon>Hypocreomycetidae</taxon>
        <taxon>Hypocreales</taxon>
        <taxon>Nectriaceae</taxon>
        <taxon>Dactylonectria</taxon>
    </lineage>
</organism>